<dbReference type="EMBL" id="CZBO01000001">
    <property type="protein sequence ID" value="CUP87199.1"/>
    <property type="molecule type" value="Genomic_DNA"/>
</dbReference>
<organism evidence="1 2">
    <name type="scientific">Clostridium baratii</name>
    <dbReference type="NCBI Taxonomy" id="1561"/>
    <lineage>
        <taxon>Bacteria</taxon>
        <taxon>Bacillati</taxon>
        <taxon>Bacillota</taxon>
        <taxon>Clostridia</taxon>
        <taxon>Eubacteriales</taxon>
        <taxon>Clostridiaceae</taxon>
        <taxon>Clostridium</taxon>
    </lineage>
</organism>
<gene>
    <name evidence="1" type="ORF">ERS852568_01108</name>
</gene>
<sequence length="53" mass="6436">MKESNIISYFDIDEFESVTKQIKSEEYRVDKHVILKVFLFDKVYKNDNIIEFS</sequence>
<protein>
    <submittedName>
        <fullName evidence="1">Uncharacterized protein</fullName>
    </submittedName>
</protein>
<dbReference type="RefSeq" id="WP_155499133.1">
    <property type="nucleotide sequence ID" value="NZ_CZBO01000001.1"/>
</dbReference>
<dbReference type="AlphaFoldDB" id="A0A174RYC5"/>
<evidence type="ECO:0000313" key="1">
    <source>
        <dbReference type="EMBL" id="CUP87199.1"/>
    </source>
</evidence>
<evidence type="ECO:0000313" key="2">
    <source>
        <dbReference type="Proteomes" id="UP000095563"/>
    </source>
</evidence>
<accession>A0A174RYC5</accession>
<dbReference type="Proteomes" id="UP000095563">
    <property type="component" value="Unassembled WGS sequence"/>
</dbReference>
<reference evidence="1 2" key="1">
    <citation type="submission" date="2015-09" db="EMBL/GenBank/DDBJ databases">
        <authorList>
            <consortium name="Pathogen Informatics"/>
        </authorList>
    </citation>
    <scope>NUCLEOTIDE SEQUENCE [LARGE SCALE GENOMIC DNA]</scope>
    <source>
        <strain evidence="1 2">2789STDY5834956</strain>
    </source>
</reference>
<proteinExistence type="predicted"/>
<name>A0A174RYC5_9CLOT</name>